<dbReference type="PANTHER" id="PTHR34665">
    <property type="entry name" value="DUF3741 DOMAIN-CONTAINING PROTEIN"/>
    <property type="match status" value="1"/>
</dbReference>
<comment type="caution">
    <text evidence="1">The sequence shown here is derived from an EMBL/GenBank/DDBJ whole genome shotgun (WGS) entry which is preliminary data.</text>
</comment>
<protein>
    <submittedName>
        <fullName evidence="1">Uncharacterized protein</fullName>
    </submittedName>
</protein>
<accession>A0AAN9PBJ1</accession>
<proteinExistence type="predicted"/>
<organism evidence="1 2">
    <name type="scientific">Crotalaria pallida</name>
    <name type="common">Smooth rattlebox</name>
    <name type="synonym">Crotalaria striata</name>
    <dbReference type="NCBI Taxonomy" id="3830"/>
    <lineage>
        <taxon>Eukaryota</taxon>
        <taxon>Viridiplantae</taxon>
        <taxon>Streptophyta</taxon>
        <taxon>Embryophyta</taxon>
        <taxon>Tracheophyta</taxon>
        <taxon>Spermatophyta</taxon>
        <taxon>Magnoliopsida</taxon>
        <taxon>eudicotyledons</taxon>
        <taxon>Gunneridae</taxon>
        <taxon>Pentapetalae</taxon>
        <taxon>rosids</taxon>
        <taxon>fabids</taxon>
        <taxon>Fabales</taxon>
        <taxon>Fabaceae</taxon>
        <taxon>Papilionoideae</taxon>
        <taxon>50 kb inversion clade</taxon>
        <taxon>genistoids sensu lato</taxon>
        <taxon>core genistoids</taxon>
        <taxon>Crotalarieae</taxon>
        <taxon>Crotalaria</taxon>
    </lineage>
</organism>
<evidence type="ECO:0000313" key="2">
    <source>
        <dbReference type="Proteomes" id="UP001372338"/>
    </source>
</evidence>
<name>A0AAN9PBJ1_CROPI</name>
<dbReference type="AlphaFoldDB" id="A0AAN9PBJ1"/>
<dbReference type="PANTHER" id="PTHR34665:SF1">
    <property type="entry name" value="OS02G0595200 PROTEIN"/>
    <property type="match status" value="1"/>
</dbReference>
<reference evidence="1 2" key="1">
    <citation type="submission" date="2024-01" db="EMBL/GenBank/DDBJ databases">
        <title>The genomes of 5 underutilized Papilionoideae crops provide insights into root nodulation and disease resistanc.</title>
        <authorList>
            <person name="Yuan L."/>
        </authorList>
    </citation>
    <scope>NUCLEOTIDE SEQUENCE [LARGE SCALE GENOMIC DNA]</scope>
    <source>
        <strain evidence="1">ZHUSHIDOU_FW_LH</strain>
        <tissue evidence="1">Leaf</tissue>
    </source>
</reference>
<sequence length="150" mass="17724">MKKKLEHEEEHQQDLEILKAVAQAWYNHSCNSRPMSEFGSHRTHRRDFKDKPSRFKVEAMRNSSSSKDISPAATYWDFKQSLWDSYELVTVSRRIEVGLALDDNPFDDLTGTIRVHRRSKKESKNSLRNLFNNMSSRRFNATKVPKKHDR</sequence>
<dbReference type="EMBL" id="JAYWIO010000001">
    <property type="protein sequence ID" value="KAK7291602.1"/>
    <property type="molecule type" value="Genomic_DNA"/>
</dbReference>
<dbReference type="Proteomes" id="UP001372338">
    <property type="component" value="Unassembled WGS sequence"/>
</dbReference>
<evidence type="ECO:0000313" key="1">
    <source>
        <dbReference type="EMBL" id="KAK7291602.1"/>
    </source>
</evidence>
<keyword evidence="2" id="KW-1185">Reference proteome</keyword>
<gene>
    <name evidence="1" type="ORF">RIF29_06876</name>
</gene>